<dbReference type="RefSeq" id="WP_069379219.1">
    <property type="nucleotide sequence ID" value="NZ_CP017141.1"/>
</dbReference>
<dbReference type="PROSITE" id="PS50005">
    <property type="entry name" value="TPR"/>
    <property type="match status" value="1"/>
</dbReference>
<protein>
    <submittedName>
        <fullName evidence="3">Uncharacterized protein</fullName>
    </submittedName>
</protein>
<sequence length="382" mass="43612">MKKLLTLLLIFAGIQLAEAQSSAVVDKEKLLDYFQTQRYAEAAQYLQSSYKEDTKDPKELAQLAYAYLMAGKLPEAEKNYLKLYAEKPGDIPGLFQLANINIRRGNNIKAKEYYEEIIKLDSNNFNVYKQLARINKDQGEIMPMLINLKKANQLNPTDADVVFDLCEIYFKGNLFRKAEDILEPALKADSSNFQLLKMKMPVSIGSGKYKQAIETGEKLLRYGDSSTFVLNNMGKSHFKLLEYQKALDYFLKVKSASQDNETLSYNIALSYRGLKDYKNAVPYLETAIKEAISSGIASYYGLLGDSFENIDKNEQANAAYKRGLLFDNNGSLYYNIALVYETKFNDKKNAISYYNQYLKTIDPVAQPKLITFIKNKVEELKR</sequence>
<dbReference type="Pfam" id="PF13181">
    <property type="entry name" value="TPR_8"/>
    <property type="match status" value="3"/>
</dbReference>
<dbReference type="SUPFAM" id="SSF81901">
    <property type="entry name" value="HCP-like"/>
    <property type="match status" value="1"/>
</dbReference>
<dbReference type="PANTHER" id="PTHR12558">
    <property type="entry name" value="CELL DIVISION CYCLE 16,23,27"/>
    <property type="match status" value="1"/>
</dbReference>
<dbReference type="Pfam" id="PF14559">
    <property type="entry name" value="TPR_19"/>
    <property type="match status" value="1"/>
</dbReference>
<proteinExistence type="predicted"/>
<gene>
    <name evidence="3" type="ORF">BFS30_10320</name>
</gene>
<dbReference type="OrthoDB" id="1221582at2"/>
<name>A0A1D7QG11_9SPHI</name>
<keyword evidence="1" id="KW-0802">TPR repeat</keyword>
<dbReference type="InterPro" id="IPR019734">
    <property type="entry name" value="TPR_rpt"/>
</dbReference>
<keyword evidence="2" id="KW-0732">Signal</keyword>
<evidence type="ECO:0000256" key="2">
    <source>
        <dbReference type="SAM" id="SignalP"/>
    </source>
</evidence>
<dbReference type="PANTHER" id="PTHR12558:SF13">
    <property type="entry name" value="CELL DIVISION CYCLE PROTEIN 27 HOMOLOG"/>
    <property type="match status" value="1"/>
</dbReference>
<feature type="signal peptide" evidence="2">
    <location>
        <begin position="1"/>
        <end position="19"/>
    </location>
</feature>
<organism evidence="3 4">
    <name type="scientific">Pedobacter steynii</name>
    <dbReference type="NCBI Taxonomy" id="430522"/>
    <lineage>
        <taxon>Bacteria</taxon>
        <taxon>Pseudomonadati</taxon>
        <taxon>Bacteroidota</taxon>
        <taxon>Sphingobacteriia</taxon>
        <taxon>Sphingobacteriales</taxon>
        <taxon>Sphingobacteriaceae</taxon>
        <taxon>Pedobacter</taxon>
    </lineage>
</organism>
<reference evidence="3 4" key="1">
    <citation type="submission" date="2016-08" db="EMBL/GenBank/DDBJ databases">
        <authorList>
            <person name="Seilhamer J.J."/>
        </authorList>
    </citation>
    <scope>NUCLEOTIDE SEQUENCE [LARGE SCALE GENOMIC DNA]</scope>
    <source>
        <strain evidence="3 4">DX4</strain>
    </source>
</reference>
<evidence type="ECO:0000256" key="1">
    <source>
        <dbReference type="PROSITE-ProRule" id="PRU00339"/>
    </source>
</evidence>
<dbReference type="AlphaFoldDB" id="A0A1D7QG11"/>
<dbReference type="EMBL" id="CP017141">
    <property type="protein sequence ID" value="AOM77529.1"/>
    <property type="molecule type" value="Genomic_DNA"/>
</dbReference>
<feature type="repeat" description="TPR" evidence="1">
    <location>
        <begin position="227"/>
        <end position="260"/>
    </location>
</feature>
<feature type="chain" id="PRO_5009098599" evidence="2">
    <location>
        <begin position="20"/>
        <end position="382"/>
    </location>
</feature>
<dbReference type="Gene3D" id="1.25.40.10">
    <property type="entry name" value="Tetratricopeptide repeat domain"/>
    <property type="match status" value="2"/>
</dbReference>
<evidence type="ECO:0000313" key="4">
    <source>
        <dbReference type="Proteomes" id="UP000094313"/>
    </source>
</evidence>
<accession>A0A1D7QG11</accession>
<dbReference type="SUPFAM" id="SSF48452">
    <property type="entry name" value="TPR-like"/>
    <property type="match status" value="2"/>
</dbReference>
<dbReference type="SMART" id="SM00028">
    <property type="entry name" value="TPR"/>
    <property type="match status" value="7"/>
</dbReference>
<dbReference type="InterPro" id="IPR011990">
    <property type="entry name" value="TPR-like_helical_dom_sf"/>
</dbReference>
<dbReference type="KEGG" id="psty:BFS30_10320"/>
<dbReference type="Proteomes" id="UP000094313">
    <property type="component" value="Chromosome"/>
</dbReference>
<evidence type="ECO:0000313" key="3">
    <source>
        <dbReference type="EMBL" id="AOM77529.1"/>
    </source>
</evidence>
<keyword evidence="4" id="KW-1185">Reference proteome</keyword>